<dbReference type="EMBL" id="LC625835">
    <property type="protein sequence ID" value="BCU03459.1"/>
    <property type="molecule type" value="Genomic_DNA"/>
</dbReference>
<dbReference type="Proteomes" id="UP001253637">
    <property type="component" value="Segment"/>
</dbReference>
<proteinExistence type="predicted"/>
<organism evidence="1 2">
    <name type="scientific">Pandoravirus japonicus</name>
    <dbReference type="NCBI Taxonomy" id="2823154"/>
    <lineage>
        <taxon>Viruses</taxon>
        <taxon>Pandoravirus</taxon>
    </lineage>
</organism>
<evidence type="ECO:0000313" key="2">
    <source>
        <dbReference type="Proteomes" id="UP001253637"/>
    </source>
</evidence>
<reference evidence="1" key="1">
    <citation type="submission" date="2021-04" db="EMBL/GenBank/DDBJ databases">
        <title>Draft Genome Sequence of Pandoravirus japonicus, Isolated from the Sabaishi River of Niigata, Japan.</title>
        <authorList>
            <person name="Hosokawa N."/>
            <person name="Takahashi H."/>
            <person name="Aoki K."/>
            <person name="Takemura M."/>
        </authorList>
    </citation>
    <scope>NUCLEOTIDE SEQUENCE</scope>
</reference>
<sequence>MKGFFLFLFLFFSRSGFSFLGGAISLSVSAHDSGGRYGRGLFFFAFCAVRSCGGRCPKGVRRLVCLCVSLYLPSRSFFAFARPPHRPRCAHAIGHLLCRIISF</sequence>
<protein>
    <submittedName>
        <fullName evidence="1">Uncharacterized protein</fullName>
    </submittedName>
</protein>
<name>A0A811BMZ5_9VIRU</name>
<accession>A0A811BMZ5</accession>
<evidence type="ECO:0000313" key="1">
    <source>
        <dbReference type="EMBL" id="BCU03459.1"/>
    </source>
</evidence>